<dbReference type="Proteomes" id="UP000039370">
    <property type="component" value="Unassembled WGS sequence"/>
</dbReference>
<name>A0A0B7IC44_9FLAO</name>
<organism evidence="1 2">
    <name type="scientific">Capnocytophaga canimorsus</name>
    <dbReference type="NCBI Taxonomy" id="28188"/>
    <lineage>
        <taxon>Bacteria</taxon>
        <taxon>Pseudomonadati</taxon>
        <taxon>Bacteroidota</taxon>
        <taxon>Flavobacteriia</taxon>
        <taxon>Flavobacteriales</taxon>
        <taxon>Flavobacteriaceae</taxon>
        <taxon>Capnocytophaga</taxon>
    </lineage>
</organism>
<dbReference type="EMBL" id="CDOK01000104">
    <property type="protein sequence ID" value="CEN49310.1"/>
    <property type="molecule type" value="Genomic_DNA"/>
</dbReference>
<dbReference type="AlphaFoldDB" id="A0A0B7IC44"/>
<accession>A0A0B7IC44</accession>
<evidence type="ECO:0000313" key="2">
    <source>
        <dbReference type="Proteomes" id="UP000039370"/>
    </source>
</evidence>
<reference evidence="2" key="1">
    <citation type="submission" date="2015-01" db="EMBL/GenBank/DDBJ databases">
        <authorList>
            <person name="MANFREDI Pablo"/>
        </authorList>
    </citation>
    <scope>NUCLEOTIDE SEQUENCE [LARGE SCALE GENOMIC DNA]</scope>
    <source>
        <strain evidence="2">Cc11</strain>
    </source>
</reference>
<proteinExistence type="predicted"/>
<sequence length="65" mass="7768">MLLAFNKNTTLFPDCQIFIPSYFLKHDLIFWQFPKKINLGNQDKKRPAKHKTLRGEKKCLKKSIF</sequence>
<protein>
    <submittedName>
        <fullName evidence="1">Uncharacterized protein</fullName>
    </submittedName>
</protein>
<evidence type="ECO:0000313" key="1">
    <source>
        <dbReference type="EMBL" id="CEN49310.1"/>
    </source>
</evidence>
<gene>
    <name evidence="1" type="ORF">CCAN11_1920002</name>
</gene>